<gene>
    <name evidence="4" type="ORF">ILUMI_27116</name>
</gene>
<evidence type="ECO:0000256" key="2">
    <source>
        <dbReference type="PROSITE-ProRule" id="PRU00176"/>
    </source>
</evidence>
<dbReference type="Pfam" id="PF00076">
    <property type="entry name" value="RRM_1"/>
    <property type="match status" value="1"/>
</dbReference>
<evidence type="ECO:0000256" key="1">
    <source>
        <dbReference type="ARBA" id="ARBA00022884"/>
    </source>
</evidence>
<dbReference type="InterPro" id="IPR035979">
    <property type="entry name" value="RBD_domain_sf"/>
</dbReference>
<dbReference type="SUPFAM" id="SSF54928">
    <property type="entry name" value="RNA-binding domain, RBD"/>
    <property type="match status" value="1"/>
</dbReference>
<dbReference type="GO" id="GO:0003723">
    <property type="term" value="F:RNA binding"/>
    <property type="evidence" value="ECO:0007669"/>
    <property type="project" value="UniProtKB-UniRule"/>
</dbReference>
<feature type="domain" description="RRM" evidence="3">
    <location>
        <begin position="57"/>
        <end position="135"/>
    </location>
</feature>
<dbReference type="SMART" id="SM00360">
    <property type="entry name" value="RRM"/>
    <property type="match status" value="2"/>
</dbReference>
<proteinExistence type="predicted"/>
<comment type="caution">
    <text evidence="4">The sequence shown here is derived from an EMBL/GenBank/DDBJ whole genome shotgun (WGS) entry which is preliminary data.</text>
</comment>
<reference evidence="4" key="1">
    <citation type="submission" date="2019-08" db="EMBL/GenBank/DDBJ databases">
        <title>The genome of the North American firefly Photinus pyralis.</title>
        <authorList>
            <consortium name="Photinus pyralis genome working group"/>
            <person name="Fallon T.R."/>
            <person name="Sander Lower S.E."/>
            <person name="Weng J.-K."/>
        </authorList>
    </citation>
    <scope>NUCLEOTIDE SEQUENCE</scope>
    <source>
        <strain evidence="4">TRF0915ILg1</strain>
        <tissue evidence="4">Whole body</tissue>
    </source>
</reference>
<keyword evidence="1 2" id="KW-0694">RNA-binding</keyword>
<sequence length="250" mass="28832">MNSTTRINARNNYQEELIEQKLKQFEETTDYAIIQHYGQRICGPPREWNQPAPTNGSEIFVGRLPQAVMEDELFEIFSRVGKIYQIRLMVNFVGLNRGFGFIMYESPEHAKMAVQQLNNYLIRPNRQISVRKSVDNRRLYVGGIMKHKTKEEIKKAMECYVNELNDIIMYPPPYAPNQQAQNRGYVFAEFKNHRAATIARRLLGAGGVRLWIDSPSALSVPIRMRRELQMLREGAPPELNTSDNPALSSV</sequence>
<evidence type="ECO:0000313" key="4">
    <source>
        <dbReference type="EMBL" id="KAF2879063.1"/>
    </source>
</evidence>
<dbReference type="PANTHER" id="PTHR21245">
    <property type="entry name" value="HETEROGENEOUS NUCLEAR RIBONUCLEOPROTEIN"/>
    <property type="match status" value="1"/>
</dbReference>
<evidence type="ECO:0000313" key="5">
    <source>
        <dbReference type="Proteomes" id="UP000801492"/>
    </source>
</evidence>
<dbReference type="EMBL" id="VTPC01091235">
    <property type="protein sequence ID" value="KAF2879063.1"/>
    <property type="molecule type" value="Genomic_DNA"/>
</dbReference>
<dbReference type="InterPro" id="IPR000504">
    <property type="entry name" value="RRM_dom"/>
</dbReference>
<feature type="domain" description="RRM" evidence="3">
    <location>
        <begin position="137"/>
        <end position="227"/>
    </location>
</feature>
<keyword evidence="5" id="KW-1185">Reference proteome</keyword>
<dbReference type="AlphaFoldDB" id="A0A8K0C6U1"/>
<dbReference type="InterPro" id="IPR012677">
    <property type="entry name" value="Nucleotide-bd_a/b_plait_sf"/>
</dbReference>
<dbReference type="Gene3D" id="3.30.70.330">
    <property type="match status" value="2"/>
</dbReference>
<dbReference type="OrthoDB" id="3800936at2759"/>
<dbReference type="Proteomes" id="UP000801492">
    <property type="component" value="Unassembled WGS sequence"/>
</dbReference>
<protein>
    <recommendedName>
        <fullName evidence="3">RRM domain-containing protein</fullName>
    </recommendedName>
</protein>
<dbReference type="PROSITE" id="PS50102">
    <property type="entry name" value="RRM"/>
    <property type="match status" value="2"/>
</dbReference>
<organism evidence="4 5">
    <name type="scientific">Ignelater luminosus</name>
    <name type="common">Cucubano</name>
    <name type="synonym">Pyrophorus luminosus</name>
    <dbReference type="NCBI Taxonomy" id="2038154"/>
    <lineage>
        <taxon>Eukaryota</taxon>
        <taxon>Metazoa</taxon>
        <taxon>Ecdysozoa</taxon>
        <taxon>Arthropoda</taxon>
        <taxon>Hexapoda</taxon>
        <taxon>Insecta</taxon>
        <taxon>Pterygota</taxon>
        <taxon>Neoptera</taxon>
        <taxon>Endopterygota</taxon>
        <taxon>Coleoptera</taxon>
        <taxon>Polyphaga</taxon>
        <taxon>Elateriformia</taxon>
        <taxon>Elateroidea</taxon>
        <taxon>Elateridae</taxon>
        <taxon>Agrypninae</taxon>
        <taxon>Pyrophorini</taxon>
        <taxon>Ignelater</taxon>
    </lineage>
</organism>
<name>A0A8K0C6U1_IGNLU</name>
<accession>A0A8K0C6U1</accession>
<evidence type="ECO:0000259" key="3">
    <source>
        <dbReference type="PROSITE" id="PS50102"/>
    </source>
</evidence>